<sequence length="111" mass="13137">MSGNIDWQLEVTQANCDDLNKLEIEYYIRKAEKNSWPKIVMGSIFIYELYSKRCVLVSIPFNNESWRICKVNPYAKKNNKNAKEITRAGYGFEIKVKRPIQLIEKQKFLKD</sequence>
<gene>
    <name evidence="1" type="ORF">J2Z32_003423</name>
</gene>
<comment type="caution">
    <text evidence="1">The sequence shown here is derived from an EMBL/GenBank/DDBJ whole genome shotgun (WGS) entry which is preliminary data.</text>
</comment>
<organism evidence="1 2">
    <name type="scientific">Paenibacillus turicensis</name>
    <dbReference type="NCBI Taxonomy" id="160487"/>
    <lineage>
        <taxon>Bacteria</taxon>
        <taxon>Bacillati</taxon>
        <taxon>Bacillota</taxon>
        <taxon>Bacilli</taxon>
        <taxon>Bacillales</taxon>
        <taxon>Paenibacillaceae</taxon>
        <taxon>Paenibacillus</taxon>
    </lineage>
</organism>
<dbReference type="Proteomes" id="UP001519272">
    <property type="component" value="Unassembled WGS sequence"/>
</dbReference>
<dbReference type="EMBL" id="JAGGKG010000018">
    <property type="protein sequence ID" value="MBP1906759.1"/>
    <property type="molecule type" value="Genomic_DNA"/>
</dbReference>
<proteinExistence type="predicted"/>
<accession>A0ABS4FW61</accession>
<name>A0ABS4FW61_9BACL</name>
<keyword evidence="2" id="KW-1185">Reference proteome</keyword>
<evidence type="ECO:0000313" key="2">
    <source>
        <dbReference type="Proteomes" id="UP001519272"/>
    </source>
</evidence>
<evidence type="ECO:0000313" key="1">
    <source>
        <dbReference type="EMBL" id="MBP1906759.1"/>
    </source>
</evidence>
<protein>
    <submittedName>
        <fullName evidence="1">Uncharacterized protein</fullName>
    </submittedName>
</protein>
<reference evidence="1 2" key="1">
    <citation type="submission" date="2021-03" db="EMBL/GenBank/DDBJ databases">
        <title>Genomic Encyclopedia of Type Strains, Phase IV (KMG-IV): sequencing the most valuable type-strain genomes for metagenomic binning, comparative biology and taxonomic classification.</title>
        <authorList>
            <person name="Goeker M."/>
        </authorList>
    </citation>
    <scope>NUCLEOTIDE SEQUENCE [LARGE SCALE GENOMIC DNA]</scope>
    <source>
        <strain evidence="1 2">DSM 14349</strain>
    </source>
</reference>
<dbReference type="RefSeq" id="WP_210090355.1">
    <property type="nucleotide sequence ID" value="NZ_JAGGKG010000018.1"/>
</dbReference>